<dbReference type="InterPro" id="IPR039859">
    <property type="entry name" value="PFA4/ZDH16/20/ERF2-like"/>
</dbReference>
<keyword evidence="3 7" id="KW-0812">Transmembrane</keyword>
<dbReference type="Proteomes" id="UP000283509">
    <property type="component" value="Unassembled WGS sequence"/>
</dbReference>
<organism evidence="9 10">
    <name type="scientific">Penaeus vannamei</name>
    <name type="common">Whiteleg shrimp</name>
    <name type="synonym">Litopenaeus vannamei</name>
    <dbReference type="NCBI Taxonomy" id="6689"/>
    <lineage>
        <taxon>Eukaryota</taxon>
        <taxon>Metazoa</taxon>
        <taxon>Ecdysozoa</taxon>
        <taxon>Arthropoda</taxon>
        <taxon>Crustacea</taxon>
        <taxon>Multicrustacea</taxon>
        <taxon>Malacostraca</taxon>
        <taxon>Eumalacostraca</taxon>
        <taxon>Eucarida</taxon>
        <taxon>Decapoda</taxon>
        <taxon>Dendrobranchiata</taxon>
        <taxon>Penaeoidea</taxon>
        <taxon>Penaeidae</taxon>
        <taxon>Penaeus</taxon>
    </lineage>
</organism>
<comment type="similarity">
    <text evidence="7">Belongs to the DHHC palmitoyltransferase family.</text>
</comment>
<evidence type="ECO:0000256" key="4">
    <source>
        <dbReference type="ARBA" id="ARBA00022989"/>
    </source>
</evidence>
<keyword evidence="2 7" id="KW-0808">Transferase</keyword>
<comment type="catalytic activity">
    <reaction evidence="7">
        <text>L-cysteinyl-[protein] + hexadecanoyl-CoA = S-hexadecanoyl-L-cysteinyl-[protein] + CoA</text>
        <dbReference type="Rhea" id="RHEA:36683"/>
        <dbReference type="Rhea" id="RHEA-COMP:10131"/>
        <dbReference type="Rhea" id="RHEA-COMP:11032"/>
        <dbReference type="ChEBI" id="CHEBI:29950"/>
        <dbReference type="ChEBI" id="CHEBI:57287"/>
        <dbReference type="ChEBI" id="CHEBI:57379"/>
        <dbReference type="ChEBI" id="CHEBI:74151"/>
        <dbReference type="EC" id="2.3.1.225"/>
    </reaction>
</comment>
<dbReference type="Pfam" id="PF01529">
    <property type="entry name" value="DHHC"/>
    <property type="match status" value="1"/>
</dbReference>
<evidence type="ECO:0000259" key="8">
    <source>
        <dbReference type="Pfam" id="PF01529"/>
    </source>
</evidence>
<reference evidence="9 10" key="2">
    <citation type="submission" date="2019-01" db="EMBL/GenBank/DDBJ databases">
        <title>The decoding of complex shrimp genome reveals the adaptation for benthos swimmer, frequently molting mechanism and breeding impact on genome.</title>
        <authorList>
            <person name="Sun Y."/>
            <person name="Gao Y."/>
            <person name="Yu Y."/>
        </authorList>
    </citation>
    <scope>NUCLEOTIDE SEQUENCE [LARGE SCALE GENOMIC DNA]</scope>
    <source>
        <tissue evidence="9">Muscle</tissue>
    </source>
</reference>
<reference evidence="9 10" key="1">
    <citation type="submission" date="2018-04" db="EMBL/GenBank/DDBJ databases">
        <authorList>
            <person name="Zhang X."/>
            <person name="Yuan J."/>
            <person name="Li F."/>
            <person name="Xiang J."/>
        </authorList>
    </citation>
    <scope>NUCLEOTIDE SEQUENCE [LARGE SCALE GENOMIC DNA]</scope>
    <source>
        <tissue evidence="9">Muscle</tissue>
    </source>
</reference>
<evidence type="ECO:0000256" key="1">
    <source>
        <dbReference type="ARBA" id="ARBA00004141"/>
    </source>
</evidence>
<gene>
    <name evidence="9" type="ORF">C7M84_018613</name>
</gene>
<evidence type="ECO:0000256" key="6">
    <source>
        <dbReference type="ARBA" id="ARBA00023315"/>
    </source>
</evidence>
<comment type="caution">
    <text evidence="9">The sequence shown here is derived from an EMBL/GenBank/DDBJ whole genome shotgun (WGS) entry which is preliminary data.</text>
</comment>
<comment type="subcellular location">
    <subcellularLocation>
        <location evidence="1">Membrane</location>
        <topology evidence="1">Multi-pass membrane protein</topology>
    </subcellularLocation>
</comment>
<keyword evidence="10" id="KW-1185">Reference proteome</keyword>
<feature type="domain" description="Palmitoyltransferase DHHC" evidence="8">
    <location>
        <begin position="98"/>
        <end position="138"/>
    </location>
</feature>
<protein>
    <recommendedName>
        <fullName evidence="7">Palmitoyltransferase</fullName>
        <ecNumber evidence="7">2.3.1.225</ecNumber>
    </recommendedName>
</protein>
<dbReference type="PROSITE" id="PS50216">
    <property type="entry name" value="DHHC"/>
    <property type="match status" value="1"/>
</dbReference>
<evidence type="ECO:0000256" key="2">
    <source>
        <dbReference type="ARBA" id="ARBA00022679"/>
    </source>
</evidence>
<dbReference type="GO" id="GO:0019706">
    <property type="term" value="F:protein-cysteine S-palmitoyltransferase activity"/>
    <property type="evidence" value="ECO:0007669"/>
    <property type="project" value="UniProtKB-EC"/>
</dbReference>
<proteinExistence type="inferred from homology"/>
<feature type="transmembrane region" description="Helical" evidence="7">
    <location>
        <begin position="21"/>
        <end position="40"/>
    </location>
</feature>
<dbReference type="OrthoDB" id="331948at2759"/>
<keyword evidence="5 7" id="KW-0472">Membrane</keyword>
<evidence type="ECO:0000313" key="10">
    <source>
        <dbReference type="Proteomes" id="UP000283509"/>
    </source>
</evidence>
<name>A0A423SGV7_PENVA</name>
<evidence type="ECO:0000256" key="3">
    <source>
        <dbReference type="ARBA" id="ARBA00022692"/>
    </source>
</evidence>
<evidence type="ECO:0000313" key="9">
    <source>
        <dbReference type="EMBL" id="ROT63490.1"/>
    </source>
</evidence>
<feature type="transmembrane region" description="Helical" evidence="7">
    <location>
        <begin position="46"/>
        <end position="66"/>
    </location>
</feature>
<evidence type="ECO:0000256" key="5">
    <source>
        <dbReference type="ARBA" id="ARBA00023136"/>
    </source>
</evidence>
<dbReference type="PANTHER" id="PTHR12246">
    <property type="entry name" value="PALMITOYLTRANSFERASE ZDHHC16"/>
    <property type="match status" value="1"/>
</dbReference>
<dbReference type="GO" id="GO:0016020">
    <property type="term" value="C:membrane"/>
    <property type="evidence" value="ECO:0007669"/>
    <property type="project" value="UniProtKB-SubCell"/>
</dbReference>
<evidence type="ECO:0000256" key="7">
    <source>
        <dbReference type="RuleBase" id="RU079119"/>
    </source>
</evidence>
<dbReference type="EMBL" id="QCYY01003432">
    <property type="protein sequence ID" value="ROT63490.1"/>
    <property type="molecule type" value="Genomic_DNA"/>
</dbReference>
<dbReference type="EC" id="2.3.1.225" evidence="7"/>
<keyword evidence="4 7" id="KW-1133">Transmembrane helix</keyword>
<keyword evidence="6 7" id="KW-0012">Acyltransferase</keyword>
<dbReference type="AlphaFoldDB" id="A0A423SGV7"/>
<accession>A0A423SGV7</accession>
<dbReference type="STRING" id="6689.A0A423SGV7"/>
<dbReference type="InterPro" id="IPR001594">
    <property type="entry name" value="Palmitoyltrfase_DHHC"/>
</dbReference>
<feature type="non-terminal residue" evidence="9">
    <location>
        <position position="188"/>
    </location>
</feature>
<comment type="domain">
    <text evidence="7">The DHHC domain is required for palmitoyltransferase activity.</text>
</comment>
<sequence>MSKDVNMPVFRRDPCGITCLFLTYTAIFYADYVIVHWVVIQTMSNSLWGALHVLLFNTLVFMTLMAHVRAVFSDPGIVPLPQSRLDFSDMHAGGEKSDDWTVCARCEMYRPPRAHHCRICQRCIRRMDHHCPWINNCVPGMGMEPEVFPAVSDICWPHVNLCTVPHRVFVDQGLPRMFKGNDDKARKT</sequence>